<organism evidence="1 2">
    <name type="scientific">Sphaerobolus stellatus (strain SS14)</name>
    <dbReference type="NCBI Taxonomy" id="990650"/>
    <lineage>
        <taxon>Eukaryota</taxon>
        <taxon>Fungi</taxon>
        <taxon>Dikarya</taxon>
        <taxon>Basidiomycota</taxon>
        <taxon>Agaricomycotina</taxon>
        <taxon>Agaricomycetes</taxon>
        <taxon>Phallomycetidae</taxon>
        <taxon>Geastrales</taxon>
        <taxon>Sphaerobolaceae</taxon>
        <taxon>Sphaerobolus</taxon>
    </lineage>
</organism>
<sequence>MSSESALRGNPPDLLGLLPLELTDAVLQNVSSPADLVSFALTKRSLYKEIIPWHLAFRHIRCDPRRHYLWKWLAQNKVYASRVRVLELVFEDEWRFGVLLPKLPSSIGEESGIPVQYLSRHNFTEHFPVVTQAIQMMTSLERFSGGFDPYPFNITRPLTDSPLKKFYEELVEFCPNILALECGIQEDSQEGTFPVQHYLRSFTGLVQLSLVFRSWALETHDCDPLIMECLMASSSSLKDLHLAADMPISDDGFFIPSLLKDGNWPCLERLTLGSGVYIFCSEDQSEREFIMQKFISRHIRLRSLCFRFPPSHQLFLAGSLPNLRSLGFQDLFMSPLSQILPVDIARNLQHISVVGQINRTSLPFIAEMGSLRSCVLPLAGTRLMEIFEALPLLERICITIVPAGDILQKDRKGSEANIKALLGLKHLTHLAGVLTRTEVTEHAGQALLTRLADGIPTLKYVELTYRGRSPTWVTIIRTNDLRYDNFEITQKEYEVDHRYWGNFYWGINRYVKEPKY</sequence>
<reference evidence="1 2" key="1">
    <citation type="submission" date="2014-06" db="EMBL/GenBank/DDBJ databases">
        <title>Evolutionary Origins and Diversification of the Mycorrhizal Mutualists.</title>
        <authorList>
            <consortium name="DOE Joint Genome Institute"/>
            <consortium name="Mycorrhizal Genomics Consortium"/>
            <person name="Kohler A."/>
            <person name="Kuo A."/>
            <person name="Nagy L.G."/>
            <person name="Floudas D."/>
            <person name="Copeland A."/>
            <person name="Barry K.W."/>
            <person name="Cichocki N."/>
            <person name="Veneault-Fourrey C."/>
            <person name="LaButti K."/>
            <person name="Lindquist E.A."/>
            <person name="Lipzen A."/>
            <person name="Lundell T."/>
            <person name="Morin E."/>
            <person name="Murat C."/>
            <person name="Riley R."/>
            <person name="Ohm R."/>
            <person name="Sun H."/>
            <person name="Tunlid A."/>
            <person name="Henrissat B."/>
            <person name="Grigoriev I.V."/>
            <person name="Hibbett D.S."/>
            <person name="Martin F."/>
        </authorList>
    </citation>
    <scope>NUCLEOTIDE SEQUENCE [LARGE SCALE GENOMIC DNA]</scope>
    <source>
        <strain evidence="1 2">SS14</strain>
    </source>
</reference>
<protein>
    <recommendedName>
        <fullName evidence="3">F-box domain-containing protein</fullName>
    </recommendedName>
</protein>
<dbReference type="HOGENOM" id="CLU_540977_0_0_1"/>
<dbReference type="InterPro" id="IPR032675">
    <property type="entry name" value="LRR_dom_sf"/>
</dbReference>
<dbReference type="SUPFAM" id="SSF52047">
    <property type="entry name" value="RNI-like"/>
    <property type="match status" value="1"/>
</dbReference>
<accession>A0A0C9W3V3</accession>
<dbReference type="OrthoDB" id="3162794at2759"/>
<evidence type="ECO:0008006" key="3">
    <source>
        <dbReference type="Google" id="ProtNLM"/>
    </source>
</evidence>
<dbReference type="Gene3D" id="3.80.10.10">
    <property type="entry name" value="Ribonuclease Inhibitor"/>
    <property type="match status" value="1"/>
</dbReference>
<dbReference type="Proteomes" id="UP000054279">
    <property type="component" value="Unassembled WGS sequence"/>
</dbReference>
<evidence type="ECO:0000313" key="2">
    <source>
        <dbReference type="Proteomes" id="UP000054279"/>
    </source>
</evidence>
<name>A0A0C9W3V3_SPHS4</name>
<dbReference type="AlphaFoldDB" id="A0A0C9W3V3"/>
<proteinExistence type="predicted"/>
<keyword evidence="2" id="KW-1185">Reference proteome</keyword>
<evidence type="ECO:0000313" key="1">
    <source>
        <dbReference type="EMBL" id="KIJ45881.1"/>
    </source>
</evidence>
<gene>
    <name evidence="1" type="ORF">M422DRAFT_29540</name>
</gene>
<dbReference type="EMBL" id="KN837110">
    <property type="protein sequence ID" value="KIJ45881.1"/>
    <property type="molecule type" value="Genomic_DNA"/>
</dbReference>